<organism evidence="2 3">
    <name type="scientific">Borreliella burgdorferi (strain ZS7)</name>
    <name type="common">Borrelia burgdorferi</name>
    <dbReference type="NCBI Taxonomy" id="445985"/>
    <lineage>
        <taxon>Bacteria</taxon>
        <taxon>Pseudomonadati</taxon>
        <taxon>Spirochaetota</taxon>
        <taxon>Spirochaetia</taxon>
        <taxon>Spirochaetales</taxon>
        <taxon>Borreliaceae</taxon>
        <taxon>Borreliella</taxon>
    </lineage>
</organism>
<feature type="domain" description="Flagellar hook-length control protein-like C-terminal" evidence="1">
    <location>
        <begin position="269"/>
        <end position="337"/>
    </location>
</feature>
<proteinExistence type="predicted"/>
<dbReference type="Pfam" id="PF02120">
    <property type="entry name" value="Flg_hook"/>
    <property type="match status" value="1"/>
</dbReference>
<gene>
    <name evidence="2" type="ordered locus">BbuZS7_0291</name>
</gene>
<evidence type="ECO:0000313" key="3">
    <source>
        <dbReference type="Proteomes" id="UP000006901"/>
    </source>
</evidence>
<accession>A0A0H3C0I2</accession>
<evidence type="ECO:0000259" key="1">
    <source>
        <dbReference type="Pfam" id="PF02120"/>
    </source>
</evidence>
<evidence type="ECO:0000313" key="2">
    <source>
        <dbReference type="EMBL" id="ACK74570.1"/>
    </source>
</evidence>
<dbReference type="InterPro" id="IPR038610">
    <property type="entry name" value="FliK-like_C_sf"/>
</dbReference>
<keyword evidence="2" id="KW-0282">Flagellum</keyword>
<protein>
    <submittedName>
        <fullName evidence="2">Flagellar protein</fullName>
    </submittedName>
</protein>
<sequence length="392" mass="44712">MSNLLNLSKAYGNKLNLLNTIEGLNLNVSKMESKGNASSFLNVMSSESKKLAKAKFMIFDFLNFFKDNGLIAKNLKKSPLNKSFFLKKLENEDFVSDLKSLIARMNVFLDFEGLNSIKEDLSSNFDFLGKEKFFEKIEKLCLAFNDLSSFLGFDFLTALIDDYYNQISLNDKKEEKNVINIDVKNFKKNNSDHNDFVFSKFSLNAIDGQNFVDRYKVKEISNNSLKGFVEEFANYNIKSSKDVGGFDFVSSLKPEWNLKINKNIVDKAKVVLKSNNTGEIKLVLKPKELGSIRINLNLDSNNNLLGKIVVDNQNVKMLFDQNMHSLNKMLGESGFNASLNLFLAGENLNSFTGDFKDDSKDQNLHFGYNKFFKIEEEVEFSYDVDKNVNLIV</sequence>
<dbReference type="InterPro" id="IPR021136">
    <property type="entry name" value="Flagellar_hook_control-like_C"/>
</dbReference>
<name>A0A0H3C0I2_BORBZ</name>
<dbReference type="AlphaFoldDB" id="A0A0H3C0I2"/>
<dbReference type="EMBL" id="CP001205">
    <property type="protein sequence ID" value="ACK74570.1"/>
    <property type="molecule type" value="Genomic_DNA"/>
</dbReference>
<dbReference type="Gene3D" id="3.30.750.140">
    <property type="match status" value="1"/>
</dbReference>
<keyword evidence="2" id="KW-0966">Cell projection</keyword>
<dbReference type="Proteomes" id="UP000006901">
    <property type="component" value="Chromosome"/>
</dbReference>
<dbReference type="HOGENOM" id="CLU_059155_0_0_12"/>
<dbReference type="KEGG" id="bbz:BbuZS7_0291"/>
<reference evidence="2 3" key="1">
    <citation type="journal article" date="2011" name="J. Bacteriol.">
        <title>Whole-genome sequences of thirteen isolates of Borrelia burgdorferi.</title>
        <authorList>
            <person name="Schutzer S.E."/>
            <person name="Fraser-Liggett C.M."/>
            <person name="Casjens S.R."/>
            <person name="Qiu W.G."/>
            <person name="Dunn J.J."/>
            <person name="Mongodin E.F."/>
            <person name="Luft B.J."/>
        </authorList>
    </citation>
    <scope>NUCLEOTIDE SEQUENCE [LARGE SCALE GENOMIC DNA]</scope>
    <source>
        <strain evidence="2 3">ZS7</strain>
    </source>
</reference>
<dbReference type="RefSeq" id="WP_012597326.1">
    <property type="nucleotide sequence ID" value="NC_011728.1"/>
</dbReference>
<keyword evidence="2" id="KW-0969">Cilium</keyword>